<accession>C7BST7</accession>
<dbReference type="EMBL" id="FM162591">
    <property type="protein sequence ID" value="CAQ83781.1"/>
    <property type="molecule type" value="Genomic_DNA"/>
</dbReference>
<protein>
    <submittedName>
        <fullName evidence="1">Uncharacterized protein</fullName>
    </submittedName>
</protein>
<dbReference type="KEGG" id="pay:PAU_01689"/>
<evidence type="ECO:0000313" key="1">
    <source>
        <dbReference type="EMBL" id="CAQ83781.1"/>
    </source>
</evidence>
<dbReference type="Proteomes" id="UP000002747">
    <property type="component" value="Chromosome"/>
</dbReference>
<proteinExistence type="predicted"/>
<reference evidence="1 2" key="1">
    <citation type="journal article" date="2009" name="BMC Genomics">
        <title>Comparative genomics of the emerging human pathogen Photorhabdus asymbiotica with the insect pathogen Photorhabdus luminescens.</title>
        <authorList>
            <person name="Wilkinson P."/>
            <person name="Waterfield N.R."/>
            <person name="Crossman L."/>
            <person name="Corton C."/>
            <person name="Sanchez-Contreras M."/>
            <person name="Vlisidou I."/>
            <person name="Barron A."/>
            <person name="Bignell A."/>
            <person name="Clark L."/>
            <person name="Ormond D."/>
            <person name="Mayho M."/>
            <person name="Bason N."/>
            <person name="Smith F."/>
            <person name="Simmonds M."/>
            <person name="Churcher C."/>
            <person name="Harris D."/>
            <person name="Thompson N.R."/>
            <person name="Quail M."/>
            <person name="Parkhill J."/>
            <person name="ffrench-Constant R.H."/>
        </authorList>
    </citation>
    <scope>NUCLEOTIDE SEQUENCE [LARGE SCALE GENOMIC DNA]</scope>
    <source>
        <strain evidence="2">ATCC 43949 / 3105-77</strain>
    </source>
</reference>
<dbReference type="AlphaFoldDB" id="C7BST7"/>
<name>C7BST7_PHOAA</name>
<sequence length="39" mass="4354">MKKNNGTKFGTVFFAIVSSFAAIMQKKDLRKENSDAACR</sequence>
<evidence type="ECO:0000313" key="2">
    <source>
        <dbReference type="Proteomes" id="UP000002747"/>
    </source>
</evidence>
<dbReference type="STRING" id="291112.PAU_01689"/>
<organism evidence="1 2">
    <name type="scientific">Photorhabdus asymbiotica subsp. asymbiotica (strain ATCC 43949 / 3105-77)</name>
    <name type="common">Xenorhabdus luminescens (strain 2)</name>
    <dbReference type="NCBI Taxonomy" id="553480"/>
    <lineage>
        <taxon>Bacteria</taxon>
        <taxon>Pseudomonadati</taxon>
        <taxon>Pseudomonadota</taxon>
        <taxon>Gammaproteobacteria</taxon>
        <taxon>Enterobacterales</taxon>
        <taxon>Morganellaceae</taxon>
        <taxon>Photorhabdus</taxon>
    </lineage>
</organism>
<gene>
    <name evidence="1" type="ordered locus">PAU_01689</name>
</gene>